<organism evidence="2 3">
    <name type="scientific">Cuscuta epithymum</name>
    <dbReference type="NCBI Taxonomy" id="186058"/>
    <lineage>
        <taxon>Eukaryota</taxon>
        <taxon>Viridiplantae</taxon>
        <taxon>Streptophyta</taxon>
        <taxon>Embryophyta</taxon>
        <taxon>Tracheophyta</taxon>
        <taxon>Spermatophyta</taxon>
        <taxon>Magnoliopsida</taxon>
        <taxon>eudicotyledons</taxon>
        <taxon>Gunneridae</taxon>
        <taxon>Pentapetalae</taxon>
        <taxon>asterids</taxon>
        <taxon>lamiids</taxon>
        <taxon>Solanales</taxon>
        <taxon>Convolvulaceae</taxon>
        <taxon>Cuscuteae</taxon>
        <taxon>Cuscuta</taxon>
        <taxon>Cuscuta subgen. Cuscuta</taxon>
    </lineage>
</organism>
<dbReference type="EMBL" id="CAMAPF010000069">
    <property type="protein sequence ID" value="CAH9091484.1"/>
    <property type="molecule type" value="Genomic_DNA"/>
</dbReference>
<evidence type="ECO:0000256" key="1">
    <source>
        <dbReference type="SAM" id="MobiDB-lite"/>
    </source>
</evidence>
<evidence type="ECO:0000313" key="3">
    <source>
        <dbReference type="Proteomes" id="UP001152523"/>
    </source>
</evidence>
<dbReference type="AlphaFoldDB" id="A0AAV0D3S5"/>
<gene>
    <name evidence="2" type="ORF">CEPIT_LOCUS11726</name>
</gene>
<reference evidence="2" key="1">
    <citation type="submission" date="2022-07" db="EMBL/GenBank/DDBJ databases">
        <authorList>
            <person name="Macas J."/>
            <person name="Novak P."/>
            <person name="Neumann P."/>
        </authorList>
    </citation>
    <scope>NUCLEOTIDE SEQUENCE</scope>
</reference>
<keyword evidence="3" id="KW-1185">Reference proteome</keyword>
<proteinExistence type="predicted"/>
<evidence type="ECO:0000313" key="2">
    <source>
        <dbReference type="EMBL" id="CAH9091484.1"/>
    </source>
</evidence>
<evidence type="ECO:0008006" key="4">
    <source>
        <dbReference type="Google" id="ProtNLM"/>
    </source>
</evidence>
<feature type="region of interest" description="Disordered" evidence="1">
    <location>
        <begin position="1"/>
        <end position="67"/>
    </location>
</feature>
<protein>
    <recommendedName>
        <fullName evidence="4">CCHC-type domain-containing protein</fullName>
    </recommendedName>
</protein>
<name>A0AAV0D3S5_9ASTE</name>
<feature type="compositionally biased region" description="Polar residues" evidence="1">
    <location>
        <begin position="37"/>
        <end position="61"/>
    </location>
</feature>
<dbReference type="Proteomes" id="UP001152523">
    <property type="component" value="Unassembled WGS sequence"/>
</dbReference>
<feature type="compositionally biased region" description="Basic and acidic residues" evidence="1">
    <location>
        <begin position="22"/>
        <end position="32"/>
    </location>
</feature>
<sequence length="188" mass="20964">MEKSPKNIPSFHKFIPPNNHETVTDEGEKNVVPRETQPLTKGSNSASSSNHVPNKTHNQKAPNPYTRPIGDKCYRCQGYEHKSNVCPSRRTVALAEYEKEGETDEYEGVEFAEEEVEERVSIVVQHILLSSKEEGQWKKLLRAHCAIKNKLCNLIVDNGSTENLPETSGVFETGNRTTQGALCLGVGE</sequence>
<dbReference type="PANTHER" id="PTHR35046:SF26">
    <property type="entry name" value="RNA-DIRECTED DNA POLYMERASE"/>
    <property type="match status" value="1"/>
</dbReference>
<dbReference type="PANTHER" id="PTHR35046">
    <property type="entry name" value="ZINC KNUCKLE (CCHC-TYPE) FAMILY PROTEIN"/>
    <property type="match status" value="1"/>
</dbReference>
<accession>A0AAV0D3S5</accession>
<comment type="caution">
    <text evidence="2">The sequence shown here is derived from an EMBL/GenBank/DDBJ whole genome shotgun (WGS) entry which is preliminary data.</text>
</comment>